<organism evidence="2 3">
    <name type="scientific">Absidia repens</name>
    <dbReference type="NCBI Taxonomy" id="90262"/>
    <lineage>
        <taxon>Eukaryota</taxon>
        <taxon>Fungi</taxon>
        <taxon>Fungi incertae sedis</taxon>
        <taxon>Mucoromycota</taxon>
        <taxon>Mucoromycotina</taxon>
        <taxon>Mucoromycetes</taxon>
        <taxon>Mucorales</taxon>
        <taxon>Cunninghamellaceae</taxon>
        <taxon>Absidia</taxon>
    </lineage>
</organism>
<feature type="region of interest" description="Disordered" evidence="1">
    <location>
        <begin position="108"/>
        <end position="127"/>
    </location>
</feature>
<dbReference type="Proteomes" id="UP000193560">
    <property type="component" value="Unassembled WGS sequence"/>
</dbReference>
<evidence type="ECO:0000256" key="1">
    <source>
        <dbReference type="SAM" id="MobiDB-lite"/>
    </source>
</evidence>
<dbReference type="EMBL" id="MCGE01000030">
    <property type="protein sequence ID" value="ORZ08699.1"/>
    <property type="molecule type" value="Genomic_DNA"/>
</dbReference>
<dbReference type="AlphaFoldDB" id="A0A1X2I3Q4"/>
<gene>
    <name evidence="2" type="ORF">BCR42DRAFT_442075</name>
</gene>
<feature type="compositionally biased region" description="Acidic residues" evidence="1">
    <location>
        <begin position="165"/>
        <end position="186"/>
    </location>
</feature>
<feature type="region of interest" description="Disordered" evidence="1">
    <location>
        <begin position="281"/>
        <end position="303"/>
    </location>
</feature>
<evidence type="ECO:0000313" key="2">
    <source>
        <dbReference type="EMBL" id="ORZ08699.1"/>
    </source>
</evidence>
<keyword evidence="3" id="KW-1185">Reference proteome</keyword>
<feature type="compositionally biased region" description="Polar residues" evidence="1">
    <location>
        <begin position="108"/>
        <end position="119"/>
    </location>
</feature>
<evidence type="ECO:0008006" key="4">
    <source>
        <dbReference type="Google" id="ProtNLM"/>
    </source>
</evidence>
<comment type="caution">
    <text evidence="2">The sequence shown here is derived from an EMBL/GenBank/DDBJ whole genome shotgun (WGS) entry which is preliminary data.</text>
</comment>
<name>A0A1X2I3Q4_9FUNG</name>
<proteinExistence type="predicted"/>
<reference evidence="2 3" key="1">
    <citation type="submission" date="2016-07" db="EMBL/GenBank/DDBJ databases">
        <title>Pervasive Adenine N6-methylation of Active Genes in Fungi.</title>
        <authorList>
            <consortium name="DOE Joint Genome Institute"/>
            <person name="Mondo S.J."/>
            <person name="Dannebaum R.O."/>
            <person name="Kuo R.C."/>
            <person name="Labutti K."/>
            <person name="Haridas S."/>
            <person name="Kuo A."/>
            <person name="Salamov A."/>
            <person name="Ahrendt S.R."/>
            <person name="Lipzen A."/>
            <person name="Sullivan W."/>
            <person name="Andreopoulos W.B."/>
            <person name="Clum A."/>
            <person name="Lindquist E."/>
            <person name="Daum C."/>
            <person name="Ramamoorthy G.K."/>
            <person name="Gryganskyi A."/>
            <person name="Culley D."/>
            <person name="Magnuson J.K."/>
            <person name="James T.Y."/>
            <person name="O'Malley M.A."/>
            <person name="Stajich J.E."/>
            <person name="Spatafora J.W."/>
            <person name="Visel A."/>
            <person name="Grigoriev I.V."/>
        </authorList>
    </citation>
    <scope>NUCLEOTIDE SEQUENCE [LARGE SCALE GENOMIC DNA]</scope>
    <source>
        <strain evidence="2 3">NRRL 1336</strain>
    </source>
</reference>
<accession>A0A1X2I3Q4</accession>
<sequence>MLQRLDINMQSLNDTTTNIHADYFPSIASVLKKCKNSLENDCRLEHFNWVLWRRASTQSTASTDRSSLSMGESWSNCNYDSSSCSFSSSSSPSTFINASLNKTVSDINHQSASPCSNLSRRQEENKRTPKFFKSDIEKPNAHHHEIQTWSTENHHRQIIIHDDDNNNDDNNDDDESTLFGDDETENTDSPSGMVGVSYGPCYEFTKKQAPIVDQKSLLSNMLLHDSPAFTSKTMKSSLSMFIPAPSTTSSISSTDTLLTLIDDDVLSSSMKQHVDWEKIQNRGPAAGLTGTSKKEQGSSNPASSMTLVYGTLDTFTGCW</sequence>
<feature type="region of interest" description="Disordered" evidence="1">
    <location>
        <begin position="161"/>
        <end position="194"/>
    </location>
</feature>
<protein>
    <recommendedName>
        <fullName evidence="4">Nitrogen regulatory protein areA GATA-like domain-containing protein</fullName>
    </recommendedName>
</protein>
<evidence type="ECO:0000313" key="3">
    <source>
        <dbReference type="Proteomes" id="UP000193560"/>
    </source>
</evidence>